<evidence type="ECO:0000313" key="4">
    <source>
        <dbReference type="RefSeq" id="XP_026686458.1"/>
    </source>
</evidence>
<gene>
    <name evidence="4" type="primary">LOC113471477</name>
</gene>
<dbReference type="Proteomes" id="UP000079169">
    <property type="component" value="Unplaced"/>
</dbReference>
<name>A0A3Q0JH86_DIACI</name>
<protein>
    <submittedName>
        <fullName evidence="4">Uncharacterized protein LOC113471477</fullName>
    </submittedName>
</protein>
<keyword evidence="2" id="KW-0812">Transmembrane</keyword>
<dbReference type="KEGG" id="dci:113471477"/>
<evidence type="ECO:0000313" key="3">
    <source>
        <dbReference type="Proteomes" id="UP000079169"/>
    </source>
</evidence>
<dbReference type="PaxDb" id="121845-A0A3Q0JH86"/>
<keyword evidence="2" id="KW-1133">Transmembrane helix</keyword>
<keyword evidence="2" id="KW-0472">Membrane</keyword>
<feature type="transmembrane region" description="Helical" evidence="2">
    <location>
        <begin position="132"/>
        <end position="157"/>
    </location>
</feature>
<reference evidence="4" key="1">
    <citation type="submission" date="2025-08" db="UniProtKB">
        <authorList>
            <consortium name="RefSeq"/>
        </authorList>
    </citation>
    <scope>IDENTIFICATION</scope>
</reference>
<feature type="compositionally biased region" description="Polar residues" evidence="1">
    <location>
        <begin position="12"/>
        <end position="23"/>
    </location>
</feature>
<proteinExistence type="predicted"/>
<dbReference type="AlphaFoldDB" id="A0A3Q0JH86"/>
<organism evidence="3 4">
    <name type="scientific">Diaphorina citri</name>
    <name type="common">Asian citrus psyllid</name>
    <dbReference type="NCBI Taxonomy" id="121845"/>
    <lineage>
        <taxon>Eukaryota</taxon>
        <taxon>Metazoa</taxon>
        <taxon>Ecdysozoa</taxon>
        <taxon>Arthropoda</taxon>
        <taxon>Hexapoda</taxon>
        <taxon>Insecta</taxon>
        <taxon>Pterygota</taxon>
        <taxon>Neoptera</taxon>
        <taxon>Paraneoptera</taxon>
        <taxon>Hemiptera</taxon>
        <taxon>Sternorrhyncha</taxon>
        <taxon>Psylloidea</taxon>
        <taxon>Psyllidae</taxon>
        <taxon>Diaphorininae</taxon>
        <taxon>Diaphorina</taxon>
    </lineage>
</organism>
<accession>A0A3Q0JH86</accession>
<evidence type="ECO:0000256" key="1">
    <source>
        <dbReference type="SAM" id="MobiDB-lite"/>
    </source>
</evidence>
<feature type="region of interest" description="Disordered" evidence="1">
    <location>
        <begin position="60"/>
        <end position="85"/>
    </location>
</feature>
<feature type="region of interest" description="Disordered" evidence="1">
    <location>
        <begin position="1"/>
        <end position="23"/>
    </location>
</feature>
<dbReference type="GeneID" id="113471477"/>
<keyword evidence="3" id="KW-1185">Reference proteome</keyword>
<dbReference type="RefSeq" id="XP_026686458.1">
    <property type="nucleotide sequence ID" value="XM_026830657.1"/>
</dbReference>
<evidence type="ECO:0000256" key="2">
    <source>
        <dbReference type="SAM" id="Phobius"/>
    </source>
</evidence>
<sequence length="184" mass="21560">MMVDGTNLPKPQASSTSNETNGEINEDLLSNSQRHPLNEDLLSNTQRHLLNEDLLSNTQRHSSYTVHQSDSDRHLINRNTRRRSDTQELYREKKLKCMEFLKERLKNTLETEEEFRKSVQRFRDKSKPSPHFCFLVIGILLVITMSTLVVYNLGYYIGLSYASIHMKCTSYLAWFYRACHTQVL</sequence>